<feature type="domain" description="ISXO2-like transposase" evidence="2">
    <location>
        <begin position="224"/>
        <end position="370"/>
    </location>
</feature>
<dbReference type="PANTHER" id="PTHR47163:SF2">
    <property type="entry name" value="SI:DKEY-17M8.2"/>
    <property type="match status" value="1"/>
</dbReference>
<reference evidence="4" key="1">
    <citation type="submission" date="2022-11" db="UniProtKB">
        <authorList>
            <consortium name="WormBaseParasite"/>
        </authorList>
    </citation>
    <scope>IDENTIFICATION</scope>
</reference>
<dbReference type="AlphaFoldDB" id="A0A914VDV9"/>
<feature type="compositionally biased region" description="Acidic residues" evidence="1">
    <location>
        <begin position="220"/>
        <end position="246"/>
    </location>
</feature>
<proteinExistence type="predicted"/>
<sequence>MAAADAVRELRNIRDIVNLFYEGPDAVFQFLTQHGLIMESMLCDKCLPLDGPVDCDIDVEMSLFRRNNELRWRCKARHERTIRHHSEFFTWEHGTTANGRNNSNRLSLEQMLILTWCWCWDNSPESAAQNAACSIVSALSHYSQCRRVCYAALDDREACPEAGLMGGPGHLVQIDECSVKARRKRAANGRGRLGPGDLQEPHRGTPEEQAALADGTAVDAVEEEEEEEEEVDETEEGGEEEGDNDEPAGWVFGMVWWRSLEEKRQRIPQETRFFSVQKRDAETLLNLIRSHVAPGTQIWSDCWRAYMGIDQLPEGYIHLTVNHSEFYTDDTTGVNTNAIEAAWNRLRHNICRTKRGVGKELSFHLAELWWKSLQHVPRPSRNGRTNRTFRNSHIFMNFLDLIRRVYAL</sequence>
<evidence type="ECO:0000313" key="3">
    <source>
        <dbReference type="Proteomes" id="UP000887566"/>
    </source>
</evidence>
<evidence type="ECO:0000259" key="2">
    <source>
        <dbReference type="SMART" id="SM01126"/>
    </source>
</evidence>
<dbReference type="SMART" id="SM01126">
    <property type="entry name" value="DDE_Tnp_IS1595"/>
    <property type="match status" value="1"/>
</dbReference>
<dbReference type="InterPro" id="IPR053164">
    <property type="entry name" value="IS1016-like_transposase"/>
</dbReference>
<accession>A0A914VDV9</accession>
<dbReference type="WBParaSite" id="PSAMB.scaffold1831size27511.g15090.t1">
    <property type="protein sequence ID" value="PSAMB.scaffold1831size27511.g15090.t1"/>
    <property type="gene ID" value="PSAMB.scaffold1831size27511.g15090"/>
</dbReference>
<dbReference type="Proteomes" id="UP000887566">
    <property type="component" value="Unplaced"/>
</dbReference>
<name>A0A914VDV9_9BILA</name>
<keyword evidence="3" id="KW-1185">Reference proteome</keyword>
<dbReference type="Pfam" id="PF12762">
    <property type="entry name" value="DDE_Tnp_IS1595"/>
    <property type="match status" value="1"/>
</dbReference>
<organism evidence="3 4">
    <name type="scientific">Plectus sambesii</name>
    <dbReference type="NCBI Taxonomy" id="2011161"/>
    <lineage>
        <taxon>Eukaryota</taxon>
        <taxon>Metazoa</taxon>
        <taxon>Ecdysozoa</taxon>
        <taxon>Nematoda</taxon>
        <taxon>Chromadorea</taxon>
        <taxon>Plectida</taxon>
        <taxon>Plectina</taxon>
        <taxon>Plectoidea</taxon>
        <taxon>Plectidae</taxon>
        <taxon>Plectus</taxon>
    </lineage>
</organism>
<evidence type="ECO:0000313" key="4">
    <source>
        <dbReference type="WBParaSite" id="PSAMB.scaffold1831size27511.g15090.t1"/>
    </source>
</evidence>
<dbReference type="PANTHER" id="PTHR47163">
    <property type="entry name" value="DDE_TNP_IS1595 DOMAIN-CONTAINING PROTEIN"/>
    <property type="match status" value="1"/>
</dbReference>
<feature type="region of interest" description="Disordered" evidence="1">
    <location>
        <begin position="185"/>
        <end position="248"/>
    </location>
</feature>
<evidence type="ECO:0000256" key="1">
    <source>
        <dbReference type="SAM" id="MobiDB-lite"/>
    </source>
</evidence>
<protein>
    <submittedName>
        <fullName evidence="4">ISXO2-like transposase domain-containing protein</fullName>
    </submittedName>
</protein>
<dbReference type="InterPro" id="IPR024445">
    <property type="entry name" value="Tnp_ISXO2-like"/>
</dbReference>